<evidence type="ECO:0000313" key="2">
    <source>
        <dbReference type="Proteomes" id="UP001365128"/>
    </source>
</evidence>
<evidence type="ECO:0008006" key="3">
    <source>
        <dbReference type="Google" id="ProtNLM"/>
    </source>
</evidence>
<sequence length="75" mass="8090">MPWFLPACLPACVPAYRLVPRVFVDTIGHSRQHDRCTMDGAAVPSGRCWAGLGWAGLDGECTVCVLGASFTEIRP</sequence>
<keyword evidence="2" id="KW-1185">Reference proteome</keyword>
<dbReference type="EMBL" id="JBBPDW010000035">
    <property type="protein sequence ID" value="KAK7536669.1"/>
    <property type="molecule type" value="Genomic_DNA"/>
</dbReference>
<gene>
    <name evidence="1" type="ORF">IWX46DRAFT_610092</name>
</gene>
<comment type="caution">
    <text evidence="1">The sequence shown here is derived from an EMBL/GenBank/DDBJ whole genome shotgun (WGS) entry which is preliminary data.</text>
</comment>
<dbReference type="Proteomes" id="UP001365128">
    <property type="component" value="Unassembled WGS sequence"/>
</dbReference>
<evidence type="ECO:0000313" key="1">
    <source>
        <dbReference type="EMBL" id="KAK7536669.1"/>
    </source>
</evidence>
<protein>
    <recommendedName>
        <fullName evidence="3">Secreted protein</fullName>
    </recommendedName>
</protein>
<organism evidence="1 2">
    <name type="scientific">Phyllosticta citricarpa</name>
    <dbReference type="NCBI Taxonomy" id="55181"/>
    <lineage>
        <taxon>Eukaryota</taxon>
        <taxon>Fungi</taxon>
        <taxon>Dikarya</taxon>
        <taxon>Ascomycota</taxon>
        <taxon>Pezizomycotina</taxon>
        <taxon>Dothideomycetes</taxon>
        <taxon>Dothideomycetes incertae sedis</taxon>
        <taxon>Botryosphaeriales</taxon>
        <taxon>Phyllostictaceae</taxon>
        <taxon>Phyllosticta</taxon>
    </lineage>
</organism>
<accession>A0ABR1LN97</accession>
<reference evidence="1 2" key="1">
    <citation type="submission" date="2024-04" db="EMBL/GenBank/DDBJ databases">
        <title>Phyllosticta paracitricarpa is synonymous to the EU quarantine fungus P. citricarpa based on phylogenomic analyses.</title>
        <authorList>
            <consortium name="Lawrence Berkeley National Laboratory"/>
            <person name="Van Ingen-Buijs V.A."/>
            <person name="Van Westerhoven A.C."/>
            <person name="Haridas S."/>
            <person name="Skiadas P."/>
            <person name="Martin F."/>
            <person name="Groenewald J.Z."/>
            <person name="Crous P.W."/>
            <person name="Seidl M.F."/>
        </authorList>
    </citation>
    <scope>NUCLEOTIDE SEQUENCE [LARGE SCALE GENOMIC DNA]</scope>
    <source>
        <strain evidence="1 2">CBS 122670</strain>
    </source>
</reference>
<proteinExistence type="predicted"/>
<name>A0ABR1LN97_9PEZI</name>